<comment type="caution">
    <text evidence="1">The sequence shown here is derived from an EMBL/GenBank/DDBJ whole genome shotgun (WGS) entry which is preliminary data.</text>
</comment>
<dbReference type="GO" id="GO:0007021">
    <property type="term" value="P:tubulin complex assembly"/>
    <property type="evidence" value="ECO:0007669"/>
    <property type="project" value="InterPro"/>
</dbReference>
<proteinExistence type="predicted"/>
<dbReference type="Proteomes" id="UP000031056">
    <property type="component" value="Unassembled WGS sequence"/>
</dbReference>
<dbReference type="OrthoDB" id="2191705at2759"/>
<dbReference type="GO" id="GO:0005096">
    <property type="term" value="F:GTPase activator activity"/>
    <property type="evidence" value="ECO:0007669"/>
    <property type="project" value="InterPro"/>
</dbReference>
<dbReference type="SUPFAM" id="SSF48371">
    <property type="entry name" value="ARM repeat"/>
    <property type="match status" value="1"/>
</dbReference>
<dbReference type="HOGENOM" id="CLU_345128_0_0_1"/>
<dbReference type="RefSeq" id="XP_014563567.1">
    <property type="nucleotide sequence ID" value="XM_014708081.1"/>
</dbReference>
<dbReference type="InterPro" id="IPR016024">
    <property type="entry name" value="ARM-type_fold"/>
</dbReference>
<dbReference type="EMBL" id="JOKQ01000006">
    <property type="protein sequence ID" value="KHN69525.1"/>
    <property type="molecule type" value="Genomic_DNA"/>
</dbReference>
<dbReference type="PANTHER" id="PTHR12658:SF0">
    <property type="entry name" value="TUBULIN-SPECIFIC CHAPERONE D"/>
    <property type="match status" value="1"/>
</dbReference>
<dbReference type="PANTHER" id="PTHR12658">
    <property type="entry name" value="BETA-TUBULIN COFACTOR D"/>
    <property type="match status" value="1"/>
</dbReference>
<reference evidence="1 2" key="1">
    <citation type="journal article" date="2014" name="MBio">
        <title>The Ordospora colligata genome; evolution of extreme reduction in microsporidia and host-to-parasite horizontal gene transfer.</title>
        <authorList>
            <person name="Pombert J.-F."/>
            <person name="Haag K.L."/>
            <person name="Beidas S."/>
            <person name="Ebert D."/>
            <person name="Keeling P.J."/>
        </authorList>
    </citation>
    <scope>NUCLEOTIDE SEQUENCE [LARGE SCALE GENOMIC DNA]</scope>
    <source>
        <strain evidence="1 2">OC4</strain>
    </source>
</reference>
<sequence>MCPSEQMEEISSILRGINVTIMHEEYEKIISQLPTDTKYLKMVFDNIDELFACSMNGGICWLLGLLRNPFMLEISQDVFEKVANVLLKAADTMNIRKIALKCLAMLVYKTNTNHYIDSNDSECIINMIKVSKETYYVFLKYLSVLGKKVETNGILKDDSVSVKMSKIKIMASNPCVETLKVFFDLLNESDTRLGWVLCKSFVKICMHADMSMAISELKSRCKVIFANESSWINIMTILGMLALHGEDIGDVLDIVIEAGMYNNQFVHNAEMMREASLFLVWATVRGSSTFDKQLVCFSAARALLDESLSCRRAAASVVLEYVGKFPALIDQEIVSLINFHSVKRLSSCSNVVGKVMELLQSQDIFERCILRNIFHSSIEVKEQACYCISSFFDAKNAVCSIIRTNITTPSDYIGVFVLVREFFKQDRDDEVNEIVELICNIRVDSNFAKFKEFEVFVSLYVEIIEHVSGIICINDIGDTESIFENVYMFLVKNVYSIGVSRIAWMLMKSNKRFADRIFRAINRCNEGFILANARNEIHMDKVEKQYQEWLRHGSIDTKIHVMKAICFTEYFEKYEEHVLNGLEDYTTDFRGDIGAGLRMQSLVVAFMAMKNDIPTRYFVRYFVGKSKVLRDMCVAMCKECRIFVSGFEYIRQKSVYISCAEASIYNSLSAIRPFLDEFYKVFTNLLIESDKGNDEMIYMSLISALSYLDGSHHKEFVYGIIEAFGSVDASMCKMILEHAFEIREKLLPCITQILRDNTHFKCDGSDSITHNVQNNILRRIKWATVEMVVGLIQLEITYNNPIYINNYELISMVSLTTTDPFIPLGLNNAITQVLQIHK</sequence>
<dbReference type="STRING" id="1354746.A0A0B2UKJ0"/>
<accession>A0A0B2UKJ0</accession>
<evidence type="ECO:0000313" key="2">
    <source>
        <dbReference type="Proteomes" id="UP000031056"/>
    </source>
</evidence>
<dbReference type="AlphaFoldDB" id="A0A0B2UKJ0"/>
<dbReference type="InParanoid" id="A0A0B2UKJ0"/>
<dbReference type="GO" id="GO:0000226">
    <property type="term" value="P:microtubule cytoskeleton organization"/>
    <property type="evidence" value="ECO:0007669"/>
    <property type="project" value="TreeGrafter"/>
</dbReference>
<keyword evidence="2" id="KW-1185">Reference proteome</keyword>
<evidence type="ECO:0000313" key="1">
    <source>
        <dbReference type="EMBL" id="KHN69525.1"/>
    </source>
</evidence>
<dbReference type="VEuPathDB" id="MicrosporidiaDB:M896_060230"/>
<dbReference type="GO" id="GO:0048487">
    <property type="term" value="F:beta-tubulin binding"/>
    <property type="evidence" value="ECO:0007669"/>
    <property type="project" value="InterPro"/>
</dbReference>
<dbReference type="GeneID" id="26261894"/>
<dbReference type="GO" id="GO:0007023">
    <property type="term" value="P:post-chaperonin tubulin folding pathway"/>
    <property type="evidence" value="ECO:0007669"/>
    <property type="project" value="InterPro"/>
</dbReference>
<gene>
    <name evidence="1" type="ORF">M896_060230</name>
</gene>
<protein>
    <submittedName>
        <fullName evidence="1">Beta-tubulin folding cofactor D</fullName>
    </submittedName>
</protein>
<organism evidence="1 2">
    <name type="scientific">Ordospora colligata OC4</name>
    <dbReference type="NCBI Taxonomy" id="1354746"/>
    <lineage>
        <taxon>Eukaryota</taxon>
        <taxon>Fungi</taxon>
        <taxon>Fungi incertae sedis</taxon>
        <taxon>Microsporidia</taxon>
        <taxon>Ordosporidae</taxon>
        <taxon>Ordospora</taxon>
    </lineage>
</organism>
<dbReference type="InterPro" id="IPR033162">
    <property type="entry name" value="TBCD"/>
</dbReference>
<name>A0A0B2UKJ0_9MICR</name>